<dbReference type="SUPFAM" id="SSF140652">
    <property type="entry name" value="YozE-like"/>
    <property type="match status" value="1"/>
</dbReference>
<evidence type="ECO:0000313" key="3">
    <source>
        <dbReference type="EMBL" id="RSU12940.1"/>
    </source>
</evidence>
<dbReference type="HAMAP" id="MF_01538">
    <property type="entry name" value="UPF0346"/>
    <property type="match status" value="1"/>
</dbReference>
<evidence type="ECO:0000259" key="2">
    <source>
        <dbReference type="Pfam" id="PF06855"/>
    </source>
</evidence>
<comment type="caution">
    <text evidence="3">The sequence shown here is derived from an EMBL/GenBank/DDBJ whole genome shotgun (WGS) entry which is preliminary data.</text>
</comment>
<comment type="similarity">
    <text evidence="1">Belongs to the UPF0346 family.</text>
</comment>
<dbReference type="InterPro" id="IPR036806">
    <property type="entry name" value="YozE_SAM-like_sf"/>
</dbReference>
<evidence type="ECO:0000313" key="4">
    <source>
        <dbReference type="Proteomes" id="UP000286773"/>
    </source>
</evidence>
<protein>
    <recommendedName>
        <fullName evidence="1">UPF0346 protein CBF27_05220</fullName>
    </recommendedName>
</protein>
<dbReference type="NCBIfam" id="NF010193">
    <property type="entry name" value="PRK13672.1"/>
    <property type="match status" value="1"/>
</dbReference>
<keyword evidence="4" id="KW-1185">Reference proteome</keyword>
<dbReference type="Proteomes" id="UP000286773">
    <property type="component" value="Unassembled WGS sequence"/>
</dbReference>
<dbReference type="InterPro" id="IPR010673">
    <property type="entry name" value="UPF0346"/>
</dbReference>
<dbReference type="Pfam" id="PF06855">
    <property type="entry name" value="YozE_SAM_like"/>
    <property type="match status" value="1"/>
</dbReference>
<accession>A0A430AXY8</accession>
<proteinExistence type="inferred from homology"/>
<dbReference type="InterPro" id="IPR023089">
    <property type="entry name" value="YozE_SAM-like"/>
</dbReference>
<feature type="domain" description="YozE SAM-like" evidence="2">
    <location>
        <begin position="4"/>
        <end position="70"/>
    </location>
</feature>
<gene>
    <name evidence="3" type="ORF">CBF27_05220</name>
</gene>
<name>A0A430AXY8_9ENTE</name>
<dbReference type="OrthoDB" id="2242851at2"/>
<reference evidence="3 4" key="1">
    <citation type="submission" date="2017-05" db="EMBL/GenBank/DDBJ databases">
        <title>Vagococcus spp. assemblies.</title>
        <authorList>
            <person name="Gulvik C.A."/>
        </authorList>
    </citation>
    <scope>NUCLEOTIDE SEQUENCE [LARGE SCALE GENOMIC DNA]</scope>
    <source>
        <strain evidence="3 4">LMG 24798</strain>
    </source>
</reference>
<dbReference type="Gene3D" id="1.10.150.260">
    <property type="entry name" value="YozE SAM-like"/>
    <property type="match status" value="1"/>
</dbReference>
<sequence>MKRSFYHYVQTLKEFSVPNPEAQLAKAISDDSQFPKHSETYHDISDYLENNAYYITNMDLFDELWDKYLQNN</sequence>
<dbReference type="EMBL" id="NGKC01000004">
    <property type="protein sequence ID" value="RSU12940.1"/>
    <property type="molecule type" value="Genomic_DNA"/>
</dbReference>
<dbReference type="AlphaFoldDB" id="A0A430AXY8"/>
<dbReference type="RefSeq" id="WP_126813098.1">
    <property type="nucleotide sequence ID" value="NZ_NGKC01000004.1"/>
</dbReference>
<evidence type="ECO:0000256" key="1">
    <source>
        <dbReference type="HAMAP-Rule" id="MF_01538"/>
    </source>
</evidence>
<organism evidence="3 4">
    <name type="scientific">Vagococcus acidifermentans</name>
    <dbReference type="NCBI Taxonomy" id="564710"/>
    <lineage>
        <taxon>Bacteria</taxon>
        <taxon>Bacillati</taxon>
        <taxon>Bacillota</taxon>
        <taxon>Bacilli</taxon>
        <taxon>Lactobacillales</taxon>
        <taxon>Enterococcaceae</taxon>
        <taxon>Vagococcus</taxon>
    </lineage>
</organism>